<dbReference type="InterPro" id="IPR000620">
    <property type="entry name" value="EamA_dom"/>
</dbReference>
<feature type="transmembrane region" description="Helical" evidence="6">
    <location>
        <begin position="247"/>
        <end position="264"/>
    </location>
</feature>
<comment type="subcellular location">
    <subcellularLocation>
        <location evidence="1">Membrane</location>
        <topology evidence="1">Multi-pass membrane protein</topology>
    </subcellularLocation>
</comment>
<dbReference type="InterPro" id="IPR050638">
    <property type="entry name" value="AA-Vitamin_Transporters"/>
</dbReference>
<reference evidence="8 9" key="2">
    <citation type="submission" date="2024-06" db="EMBL/GenBank/DDBJ databases">
        <title>Thioclava kandeliae sp. nov. from a rhizosphere soil sample of Kandelia candel in a mangrove.</title>
        <authorList>
            <person name="Mu T."/>
        </authorList>
    </citation>
    <scope>NUCLEOTIDE SEQUENCE [LARGE SCALE GENOMIC DNA]</scope>
    <source>
        <strain evidence="8 9">CPCC 100088</strain>
    </source>
</reference>
<feature type="transmembrane region" description="Helical" evidence="6">
    <location>
        <begin position="270"/>
        <end position="288"/>
    </location>
</feature>
<feature type="domain" description="EamA" evidence="7">
    <location>
        <begin position="151"/>
        <end position="285"/>
    </location>
</feature>
<protein>
    <submittedName>
        <fullName evidence="8">DMT family transporter</fullName>
    </submittedName>
</protein>
<feature type="transmembrane region" description="Helical" evidence="6">
    <location>
        <begin position="154"/>
        <end position="174"/>
    </location>
</feature>
<feature type="domain" description="EamA" evidence="7">
    <location>
        <begin position="5"/>
        <end position="137"/>
    </location>
</feature>
<feature type="transmembrane region" description="Helical" evidence="6">
    <location>
        <begin position="65"/>
        <end position="88"/>
    </location>
</feature>
<dbReference type="EMBL" id="JAYWLC010000004">
    <property type="protein sequence ID" value="MER5171512.1"/>
    <property type="molecule type" value="Genomic_DNA"/>
</dbReference>
<evidence type="ECO:0000313" key="9">
    <source>
        <dbReference type="Proteomes" id="UP001438953"/>
    </source>
</evidence>
<evidence type="ECO:0000259" key="7">
    <source>
        <dbReference type="Pfam" id="PF00892"/>
    </source>
</evidence>
<dbReference type="SUPFAM" id="SSF103481">
    <property type="entry name" value="Multidrug resistance efflux transporter EmrE"/>
    <property type="match status" value="2"/>
</dbReference>
<organism evidence="8 9">
    <name type="scientific">Thioclava kandeliae</name>
    <dbReference type="NCBI Taxonomy" id="3070818"/>
    <lineage>
        <taxon>Bacteria</taxon>
        <taxon>Pseudomonadati</taxon>
        <taxon>Pseudomonadota</taxon>
        <taxon>Alphaproteobacteria</taxon>
        <taxon>Rhodobacterales</taxon>
        <taxon>Paracoccaceae</taxon>
        <taxon>Thioclava</taxon>
    </lineage>
</organism>
<dbReference type="PANTHER" id="PTHR32322">
    <property type="entry name" value="INNER MEMBRANE TRANSPORTER"/>
    <property type="match status" value="1"/>
</dbReference>
<evidence type="ECO:0000256" key="3">
    <source>
        <dbReference type="ARBA" id="ARBA00022692"/>
    </source>
</evidence>
<reference evidence="8 9" key="1">
    <citation type="submission" date="2024-01" db="EMBL/GenBank/DDBJ databases">
        <authorList>
            <person name="Deng Y."/>
            <person name="Su J."/>
        </authorList>
    </citation>
    <scope>NUCLEOTIDE SEQUENCE [LARGE SCALE GENOMIC DNA]</scope>
    <source>
        <strain evidence="8 9">CPCC 100088</strain>
    </source>
</reference>
<feature type="transmembrane region" description="Helical" evidence="6">
    <location>
        <begin position="120"/>
        <end position="142"/>
    </location>
</feature>
<sequence>MQRPLILGVAATAFWASNFEATRIALGSLPPLSVASLRFLIATIAILVLLIWREGLAMAPLRRNLLAYIILGILGVAGFNAALCIGLQSTTPQTAALIMATTPITSAIFDAILSRKRPSWRALSGMALSFAGVALVLAQGHIDDISRRLNSGDLVILAGSLAWAAYGVGCTRFIRGSSPLATTSWTMVFGTLALIGTSLHEGNLVTLARAATPPSLIASLWMGILGSMLAYIFWTAAIAARGVAKTAILFNLVPVFAVLIGWALGQTPALLQIIGTALTLLGVSLSQITSPRLTLRRQPTLNAP</sequence>
<dbReference type="InterPro" id="IPR037185">
    <property type="entry name" value="EmrE-like"/>
</dbReference>
<dbReference type="Proteomes" id="UP001438953">
    <property type="component" value="Unassembled WGS sequence"/>
</dbReference>
<name>A0ABV1SF31_9RHOB</name>
<feature type="transmembrane region" description="Helical" evidence="6">
    <location>
        <begin position="220"/>
        <end position="240"/>
    </location>
</feature>
<evidence type="ECO:0000313" key="8">
    <source>
        <dbReference type="EMBL" id="MER5171512.1"/>
    </source>
</evidence>
<evidence type="ECO:0000256" key="1">
    <source>
        <dbReference type="ARBA" id="ARBA00004141"/>
    </source>
</evidence>
<dbReference type="Pfam" id="PF00892">
    <property type="entry name" value="EamA"/>
    <property type="match status" value="2"/>
</dbReference>
<comment type="similarity">
    <text evidence="2">Belongs to the EamA transporter family.</text>
</comment>
<feature type="transmembrane region" description="Helical" evidence="6">
    <location>
        <begin position="181"/>
        <end position="200"/>
    </location>
</feature>
<accession>A0ABV1SF31</accession>
<keyword evidence="9" id="KW-1185">Reference proteome</keyword>
<dbReference type="PANTHER" id="PTHR32322:SF2">
    <property type="entry name" value="EAMA DOMAIN-CONTAINING PROTEIN"/>
    <property type="match status" value="1"/>
</dbReference>
<keyword evidence="3 6" id="KW-0812">Transmembrane</keyword>
<comment type="caution">
    <text evidence="8">The sequence shown here is derived from an EMBL/GenBank/DDBJ whole genome shotgun (WGS) entry which is preliminary data.</text>
</comment>
<keyword evidence="5 6" id="KW-0472">Membrane</keyword>
<feature type="transmembrane region" description="Helical" evidence="6">
    <location>
        <begin position="31"/>
        <end position="53"/>
    </location>
</feature>
<proteinExistence type="inferred from homology"/>
<evidence type="ECO:0000256" key="6">
    <source>
        <dbReference type="SAM" id="Phobius"/>
    </source>
</evidence>
<feature type="transmembrane region" description="Helical" evidence="6">
    <location>
        <begin position="94"/>
        <end position="113"/>
    </location>
</feature>
<dbReference type="RefSeq" id="WP_350935903.1">
    <property type="nucleotide sequence ID" value="NZ_JAYWLC010000004.1"/>
</dbReference>
<evidence type="ECO:0000256" key="2">
    <source>
        <dbReference type="ARBA" id="ARBA00007362"/>
    </source>
</evidence>
<evidence type="ECO:0000256" key="5">
    <source>
        <dbReference type="ARBA" id="ARBA00023136"/>
    </source>
</evidence>
<evidence type="ECO:0000256" key="4">
    <source>
        <dbReference type="ARBA" id="ARBA00022989"/>
    </source>
</evidence>
<gene>
    <name evidence="8" type="ORF">VSX56_06945</name>
</gene>
<keyword evidence="4 6" id="KW-1133">Transmembrane helix</keyword>